<evidence type="ECO:0000256" key="3">
    <source>
        <dbReference type="ARBA" id="ARBA00011738"/>
    </source>
</evidence>
<dbReference type="PANTHER" id="PTHR43917">
    <property type="match status" value="1"/>
</dbReference>
<protein>
    <recommendedName>
        <fullName evidence="4">glutathione transferase</fullName>
        <ecNumber evidence="4">2.5.1.18</ecNumber>
    </recommendedName>
</protein>
<keyword evidence="12" id="KW-1185">Reference proteome</keyword>
<evidence type="ECO:0000259" key="10">
    <source>
        <dbReference type="PROSITE" id="PS50405"/>
    </source>
</evidence>
<comment type="catalytic activity">
    <reaction evidence="7">
        <text>RX + glutathione = an S-substituted glutathione + a halide anion + H(+)</text>
        <dbReference type="Rhea" id="RHEA:16437"/>
        <dbReference type="ChEBI" id="CHEBI:15378"/>
        <dbReference type="ChEBI" id="CHEBI:16042"/>
        <dbReference type="ChEBI" id="CHEBI:17792"/>
        <dbReference type="ChEBI" id="CHEBI:57925"/>
        <dbReference type="ChEBI" id="CHEBI:90779"/>
        <dbReference type="EC" id="2.5.1.18"/>
    </reaction>
</comment>
<dbReference type="InterPro" id="IPR051369">
    <property type="entry name" value="GST_Theta"/>
</dbReference>
<dbReference type="GO" id="GO:0004364">
    <property type="term" value="F:glutathione transferase activity"/>
    <property type="evidence" value="ECO:0007669"/>
    <property type="project" value="UniProtKB-EC"/>
</dbReference>
<dbReference type="GO" id="GO:0005737">
    <property type="term" value="C:cytoplasm"/>
    <property type="evidence" value="ECO:0007669"/>
    <property type="project" value="UniProtKB-SubCell"/>
</dbReference>
<dbReference type="PANTHER" id="PTHR43917:SF8">
    <property type="entry name" value="GH16740P-RELATED"/>
    <property type="match status" value="1"/>
</dbReference>
<dbReference type="OrthoDB" id="422574at2759"/>
<reference evidence="11 12" key="1">
    <citation type="journal article" date="2017" name="PLoS Biol.">
        <title>The sea cucumber genome provides insights into morphological evolution and visceral regeneration.</title>
        <authorList>
            <person name="Zhang X."/>
            <person name="Sun L."/>
            <person name="Yuan J."/>
            <person name="Sun Y."/>
            <person name="Gao Y."/>
            <person name="Zhang L."/>
            <person name="Li S."/>
            <person name="Dai H."/>
            <person name="Hamel J.F."/>
            <person name="Liu C."/>
            <person name="Yu Y."/>
            <person name="Liu S."/>
            <person name="Lin W."/>
            <person name="Guo K."/>
            <person name="Jin S."/>
            <person name="Xu P."/>
            <person name="Storey K.B."/>
            <person name="Huan P."/>
            <person name="Zhang T."/>
            <person name="Zhou Y."/>
            <person name="Zhang J."/>
            <person name="Lin C."/>
            <person name="Li X."/>
            <person name="Xing L."/>
            <person name="Huo D."/>
            <person name="Sun M."/>
            <person name="Wang L."/>
            <person name="Mercier A."/>
            <person name="Li F."/>
            <person name="Yang H."/>
            <person name="Xiang J."/>
        </authorList>
    </citation>
    <scope>NUCLEOTIDE SEQUENCE [LARGE SCALE GENOMIC DNA]</scope>
    <source>
        <strain evidence="11">Shaxun</strain>
        <tissue evidence="11">Muscle</tissue>
    </source>
</reference>
<evidence type="ECO:0000256" key="4">
    <source>
        <dbReference type="ARBA" id="ARBA00012452"/>
    </source>
</evidence>
<dbReference type="EC" id="2.5.1.18" evidence="4"/>
<feature type="region of interest" description="Disordered" evidence="8">
    <location>
        <begin position="228"/>
        <end position="267"/>
    </location>
</feature>
<dbReference type="Gene3D" id="3.40.30.10">
    <property type="entry name" value="Glutaredoxin"/>
    <property type="match status" value="1"/>
</dbReference>
<dbReference type="SFLD" id="SFLDS00019">
    <property type="entry name" value="Glutathione_Transferase_(cytos"/>
    <property type="match status" value="1"/>
</dbReference>
<evidence type="ECO:0000313" key="12">
    <source>
        <dbReference type="Proteomes" id="UP000230750"/>
    </source>
</evidence>
<evidence type="ECO:0000256" key="8">
    <source>
        <dbReference type="SAM" id="MobiDB-lite"/>
    </source>
</evidence>
<dbReference type="PROSITE" id="PS50404">
    <property type="entry name" value="GST_NTER"/>
    <property type="match status" value="1"/>
</dbReference>
<dbReference type="PROSITE" id="PS50405">
    <property type="entry name" value="GST_CTER"/>
    <property type="match status" value="1"/>
</dbReference>
<dbReference type="InterPro" id="IPR036282">
    <property type="entry name" value="Glutathione-S-Trfase_C_sf"/>
</dbReference>
<dbReference type="InterPro" id="IPR040079">
    <property type="entry name" value="Glutathione_S-Trfase"/>
</dbReference>
<dbReference type="InterPro" id="IPR010987">
    <property type="entry name" value="Glutathione-S-Trfase_C-like"/>
</dbReference>
<organism evidence="11 12">
    <name type="scientific">Stichopus japonicus</name>
    <name type="common">Sea cucumber</name>
    <dbReference type="NCBI Taxonomy" id="307972"/>
    <lineage>
        <taxon>Eukaryota</taxon>
        <taxon>Metazoa</taxon>
        <taxon>Echinodermata</taxon>
        <taxon>Eleutherozoa</taxon>
        <taxon>Echinozoa</taxon>
        <taxon>Holothuroidea</taxon>
        <taxon>Aspidochirotacea</taxon>
        <taxon>Aspidochirotida</taxon>
        <taxon>Stichopodidae</taxon>
        <taxon>Apostichopus</taxon>
    </lineage>
</organism>
<dbReference type="InterPro" id="IPR036249">
    <property type="entry name" value="Thioredoxin-like_sf"/>
</dbReference>
<dbReference type="FunFam" id="1.20.1050.10:FF:000008">
    <property type="entry name" value="Glutathione S-transferase theta-1"/>
    <property type="match status" value="1"/>
</dbReference>
<evidence type="ECO:0000256" key="1">
    <source>
        <dbReference type="ARBA" id="ARBA00004496"/>
    </source>
</evidence>
<evidence type="ECO:0000259" key="9">
    <source>
        <dbReference type="PROSITE" id="PS50404"/>
    </source>
</evidence>
<evidence type="ECO:0000256" key="7">
    <source>
        <dbReference type="ARBA" id="ARBA00047960"/>
    </source>
</evidence>
<keyword evidence="6" id="KW-0808">Transferase</keyword>
<evidence type="ECO:0000313" key="11">
    <source>
        <dbReference type="EMBL" id="PIK58933.1"/>
    </source>
</evidence>
<dbReference type="EMBL" id="MRZV01000098">
    <property type="protein sequence ID" value="PIK58933.1"/>
    <property type="molecule type" value="Genomic_DNA"/>
</dbReference>
<dbReference type="Proteomes" id="UP000230750">
    <property type="component" value="Unassembled WGS sequence"/>
</dbReference>
<accession>A0A2G8LFB2</accession>
<sequence>MVLFLYPISCEHKKPWFALMSPMTQVPTIKDNNFVLSESVAIVRYLVRKFEVMDHWYPEDLKQRAKIDEFLAWHHVNLRQKIIKVFKEEVINPFVHGKKPDQSQLQEHLEDLNKTLTFLQKHILGDKEYLFGDDITVGDLFAVSEIIQTNTSGRDVLKDFPKLRQWLDLVRATMTPVFEEVHGDLFKFRDEIIAKQKEERREEKVKQLREIRRRESTEPEGEVITLELDDNLNIKPEQNGGSIKEETTNDDSKEENDTEATVQVGGN</sequence>
<dbReference type="SUPFAM" id="SSF47616">
    <property type="entry name" value="GST C-terminal domain-like"/>
    <property type="match status" value="1"/>
</dbReference>
<comment type="caution">
    <text evidence="11">The sequence shown here is derived from an EMBL/GenBank/DDBJ whole genome shotgun (WGS) entry which is preliminary data.</text>
</comment>
<dbReference type="InterPro" id="IPR004046">
    <property type="entry name" value="GST_C"/>
</dbReference>
<dbReference type="SFLD" id="SFLDG00358">
    <property type="entry name" value="Main_(cytGST)"/>
    <property type="match status" value="1"/>
</dbReference>
<dbReference type="Pfam" id="PF02798">
    <property type="entry name" value="GST_N"/>
    <property type="match status" value="1"/>
</dbReference>
<dbReference type="Pfam" id="PF00043">
    <property type="entry name" value="GST_C"/>
    <property type="match status" value="1"/>
</dbReference>
<dbReference type="AlphaFoldDB" id="A0A2G8LFB2"/>
<name>A0A2G8LFB2_STIJA</name>
<feature type="domain" description="GST N-terminal" evidence="9">
    <location>
        <begin position="1"/>
        <end position="54"/>
    </location>
</feature>
<evidence type="ECO:0000256" key="5">
    <source>
        <dbReference type="ARBA" id="ARBA00022490"/>
    </source>
</evidence>
<dbReference type="Gene3D" id="1.20.1050.10">
    <property type="match status" value="1"/>
</dbReference>
<comment type="subunit">
    <text evidence="3">Homodimer.</text>
</comment>
<keyword evidence="5" id="KW-0963">Cytoplasm</keyword>
<evidence type="ECO:0000256" key="6">
    <source>
        <dbReference type="ARBA" id="ARBA00022679"/>
    </source>
</evidence>
<comment type="similarity">
    <text evidence="2">Belongs to the GST superfamily. Theta family.</text>
</comment>
<gene>
    <name evidence="11" type="ORF">BSL78_04150</name>
</gene>
<dbReference type="GO" id="GO:0006749">
    <property type="term" value="P:glutathione metabolic process"/>
    <property type="evidence" value="ECO:0007669"/>
    <property type="project" value="TreeGrafter"/>
</dbReference>
<evidence type="ECO:0000256" key="2">
    <source>
        <dbReference type="ARBA" id="ARBA00009899"/>
    </source>
</evidence>
<proteinExistence type="inferred from homology"/>
<comment type="subcellular location">
    <subcellularLocation>
        <location evidence="1">Cytoplasm</location>
    </subcellularLocation>
</comment>
<dbReference type="STRING" id="307972.A0A2G8LFB2"/>
<dbReference type="SUPFAM" id="SSF52833">
    <property type="entry name" value="Thioredoxin-like"/>
    <property type="match status" value="1"/>
</dbReference>
<feature type="domain" description="GST C-terminal" evidence="10">
    <location>
        <begin position="60"/>
        <end position="196"/>
    </location>
</feature>
<dbReference type="InterPro" id="IPR004045">
    <property type="entry name" value="Glutathione_S-Trfase_N"/>
</dbReference>